<dbReference type="Gene3D" id="3.40.50.1820">
    <property type="entry name" value="alpha/beta hydrolase"/>
    <property type="match status" value="1"/>
</dbReference>
<dbReference type="InterPro" id="IPR000675">
    <property type="entry name" value="Cutinase/axe"/>
</dbReference>
<dbReference type="RefSeq" id="WP_157390156.1">
    <property type="nucleotide sequence ID" value="NZ_WRPP01000005.1"/>
</dbReference>
<keyword evidence="6" id="KW-1185">Reference proteome</keyword>
<dbReference type="PANTHER" id="PTHR33630:SF9">
    <property type="entry name" value="CUTINASE 4"/>
    <property type="match status" value="1"/>
</dbReference>
<comment type="caution">
    <text evidence="5">The sequence shown here is derived from an EMBL/GenBank/DDBJ whole genome shotgun (WGS) entry which is preliminary data.</text>
</comment>
<keyword evidence="3" id="KW-0378">Hydrolase</keyword>
<dbReference type="GO" id="GO:0052689">
    <property type="term" value="F:carboxylic ester hydrolase activity"/>
    <property type="evidence" value="ECO:0007669"/>
    <property type="project" value="UniProtKB-KW"/>
</dbReference>
<dbReference type="SMART" id="SM01110">
    <property type="entry name" value="Cutinase"/>
    <property type="match status" value="1"/>
</dbReference>
<evidence type="ECO:0000256" key="4">
    <source>
        <dbReference type="ARBA" id="ARBA00023157"/>
    </source>
</evidence>
<proteinExistence type="inferred from homology"/>
<keyword evidence="4" id="KW-1015">Disulfide bond</keyword>
<gene>
    <name evidence="5" type="ORF">GPX89_25245</name>
</gene>
<evidence type="ECO:0000313" key="6">
    <source>
        <dbReference type="Proteomes" id="UP000466794"/>
    </source>
</evidence>
<accession>A0A7K1V228</accession>
<evidence type="ECO:0000313" key="5">
    <source>
        <dbReference type="EMBL" id="MVU80542.1"/>
    </source>
</evidence>
<comment type="similarity">
    <text evidence="1">Belongs to the cutinase family.</text>
</comment>
<evidence type="ECO:0000256" key="1">
    <source>
        <dbReference type="ARBA" id="ARBA00007534"/>
    </source>
</evidence>
<dbReference type="PANTHER" id="PTHR33630">
    <property type="entry name" value="CUTINASE RV1984C-RELATED-RELATED"/>
    <property type="match status" value="1"/>
</dbReference>
<dbReference type="InterPro" id="IPR029058">
    <property type="entry name" value="AB_hydrolase_fold"/>
</dbReference>
<dbReference type="AlphaFoldDB" id="A0A7K1V228"/>
<protein>
    <submittedName>
        <fullName evidence="5">Cutinase family protein</fullName>
    </submittedName>
</protein>
<dbReference type="Proteomes" id="UP000466794">
    <property type="component" value="Unassembled WGS sequence"/>
</dbReference>
<sequence>MGDRKVLLPGKWRTAWGLAAMVTIAATVFIPQAKAHADTCAAVDVVVARGTGEPGWLGNEIGDPLYGMLQDRLPLSTDAYSVNYPADYSFNVGAGSADLVNHMIFQAAACPGQQFVLVGYSQGAAVVHAALGTGAVSWYPGRVQLPDYLTGRIAAVLLFGDPVRGLGSNVPGEYLWRTGDWCVGGDPVCGAGTNANAHVAYGGDLVDAVNFAAAHL</sequence>
<organism evidence="5 6">
    <name type="scientific">Nocardia terrae</name>
    <dbReference type="NCBI Taxonomy" id="2675851"/>
    <lineage>
        <taxon>Bacteria</taxon>
        <taxon>Bacillati</taxon>
        <taxon>Actinomycetota</taxon>
        <taxon>Actinomycetes</taxon>
        <taxon>Mycobacteriales</taxon>
        <taxon>Nocardiaceae</taxon>
        <taxon>Nocardia</taxon>
    </lineage>
</organism>
<keyword evidence="2" id="KW-0719">Serine esterase</keyword>
<name>A0A7K1V228_9NOCA</name>
<evidence type="ECO:0000256" key="3">
    <source>
        <dbReference type="ARBA" id="ARBA00022801"/>
    </source>
</evidence>
<dbReference type="EMBL" id="WRPP01000005">
    <property type="protein sequence ID" value="MVU80542.1"/>
    <property type="molecule type" value="Genomic_DNA"/>
</dbReference>
<dbReference type="SUPFAM" id="SSF53474">
    <property type="entry name" value="alpha/beta-Hydrolases"/>
    <property type="match status" value="1"/>
</dbReference>
<reference evidence="5 6" key="1">
    <citation type="submission" date="2019-12" db="EMBL/GenBank/DDBJ databases">
        <title>Nocardia sp. nov. ET3-3 isolated from soil.</title>
        <authorList>
            <person name="Kanchanasin P."/>
            <person name="Tanasupawat S."/>
            <person name="Yuki M."/>
            <person name="Kudo T."/>
        </authorList>
    </citation>
    <scope>NUCLEOTIDE SEQUENCE [LARGE SCALE GENOMIC DNA]</scope>
    <source>
        <strain evidence="5 6">ET3-3</strain>
    </source>
</reference>
<dbReference type="Pfam" id="PF01083">
    <property type="entry name" value="Cutinase"/>
    <property type="match status" value="1"/>
</dbReference>
<evidence type="ECO:0000256" key="2">
    <source>
        <dbReference type="ARBA" id="ARBA00022487"/>
    </source>
</evidence>